<evidence type="ECO:0000256" key="1">
    <source>
        <dbReference type="ARBA" id="ARBA00009437"/>
    </source>
</evidence>
<feature type="domain" description="HTH lysR-type" evidence="5">
    <location>
        <begin position="1"/>
        <end position="58"/>
    </location>
</feature>
<dbReference type="Gene3D" id="1.10.10.10">
    <property type="entry name" value="Winged helix-like DNA-binding domain superfamily/Winged helix DNA-binding domain"/>
    <property type="match status" value="1"/>
</dbReference>
<protein>
    <submittedName>
        <fullName evidence="6">LysR family transcriptional regulator</fullName>
    </submittedName>
</protein>
<name>A0ABN6P3R7_9PROT</name>
<dbReference type="PROSITE" id="PS50931">
    <property type="entry name" value="HTH_LYSR"/>
    <property type="match status" value="1"/>
</dbReference>
<evidence type="ECO:0000256" key="3">
    <source>
        <dbReference type="ARBA" id="ARBA00023125"/>
    </source>
</evidence>
<accession>A0ABN6P3R7</accession>
<reference evidence="6 7" key="1">
    <citation type="journal article" date="2016" name="Microbes Environ.">
        <title>Phylogenetically diverse aerobic anoxygenic phototrophic bacteria isolated from epilithic biofilms in Tama river, Japan.</title>
        <authorList>
            <person name="Hirose S."/>
            <person name="Matsuura K."/>
            <person name="Haruta S."/>
        </authorList>
    </citation>
    <scope>NUCLEOTIDE SEQUENCE [LARGE SCALE GENOMIC DNA]</scope>
    <source>
        <strain evidence="6 7">S08</strain>
    </source>
</reference>
<comment type="similarity">
    <text evidence="1">Belongs to the LysR transcriptional regulatory family.</text>
</comment>
<dbReference type="InterPro" id="IPR036388">
    <property type="entry name" value="WH-like_DNA-bd_sf"/>
</dbReference>
<dbReference type="SUPFAM" id="SSF46785">
    <property type="entry name" value="Winged helix' DNA-binding domain"/>
    <property type="match status" value="1"/>
</dbReference>
<proteinExistence type="inferred from homology"/>
<dbReference type="RefSeq" id="WP_244407492.1">
    <property type="nucleotide sequence ID" value="NZ_AP025637.1"/>
</dbReference>
<evidence type="ECO:0000256" key="4">
    <source>
        <dbReference type="ARBA" id="ARBA00023163"/>
    </source>
</evidence>
<dbReference type="Proteomes" id="UP000831327">
    <property type="component" value="Chromosome"/>
</dbReference>
<dbReference type="Pfam" id="PF00126">
    <property type="entry name" value="HTH_1"/>
    <property type="match status" value="1"/>
</dbReference>
<dbReference type="PANTHER" id="PTHR30537:SF5">
    <property type="entry name" value="HTH-TYPE TRANSCRIPTIONAL ACTIVATOR TTDR-RELATED"/>
    <property type="match status" value="1"/>
</dbReference>
<dbReference type="Pfam" id="PF03466">
    <property type="entry name" value="LysR_substrate"/>
    <property type="match status" value="1"/>
</dbReference>
<dbReference type="EMBL" id="AP025637">
    <property type="protein sequence ID" value="BDG73259.1"/>
    <property type="molecule type" value="Genomic_DNA"/>
</dbReference>
<dbReference type="InterPro" id="IPR058163">
    <property type="entry name" value="LysR-type_TF_proteobact-type"/>
</dbReference>
<sequence length="291" mass="30278">MNSDDLRIFVAVAEAKGVSRAAARLGLPKSSVSRQVTRLEAEAGAILFERGRGGVRLTDAGHALFDQAVRVGQLIEGAAASVQAALAAPRGVLRVNVPHLFATQFLAPRLPDFLRDCPEVELVIDVSHAPAGAMAPETDVVVRVGPLEDSALIARKLGVSELRLYAAPQALGRLSPRRAGALLAEAGLVEAVALGQYRSVVGFAGGRASRRVQVQEPLARMALVLAGAGAAWLPAFLCRDAVAQGRLVDLAPGDARGPIDLHALFPAHLAASPKVRAFIGFLAGAMGPLRG</sequence>
<keyword evidence="7" id="KW-1185">Reference proteome</keyword>
<evidence type="ECO:0000259" key="5">
    <source>
        <dbReference type="PROSITE" id="PS50931"/>
    </source>
</evidence>
<dbReference type="SUPFAM" id="SSF53850">
    <property type="entry name" value="Periplasmic binding protein-like II"/>
    <property type="match status" value="1"/>
</dbReference>
<keyword evidence="4" id="KW-0804">Transcription</keyword>
<dbReference type="Gene3D" id="3.40.190.290">
    <property type="match status" value="1"/>
</dbReference>
<organism evidence="6 7">
    <name type="scientific">Roseomonas fluvialis</name>
    <dbReference type="NCBI Taxonomy" id="1750527"/>
    <lineage>
        <taxon>Bacteria</taxon>
        <taxon>Pseudomonadati</taxon>
        <taxon>Pseudomonadota</taxon>
        <taxon>Alphaproteobacteria</taxon>
        <taxon>Acetobacterales</taxon>
        <taxon>Roseomonadaceae</taxon>
        <taxon>Roseomonas</taxon>
    </lineage>
</organism>
<dbReference type="PANTHER" id="PTHR30537">
    <property type="entry name" value="HTH-TYPE TRANSCRIPTIONAL REGULATOR"/>
    <property type="match status" value="1"/>
</dbReference>
<dbReference type="InterPro" id="IPR036390">
    <property type="entry name" value="WH_DNA-bd_sf"/>
</dbReference>
<gene>
    <name evidence="6" type="ORF">Rmf_31880</name>
</gene>
<keyword evidence="3" id="KW-0238">DNA-binding</keyword>
<keyword evidence="2" id="KW-0805">Transcription regulation</keyword>
<dbReference type="InterPro" id="IPR005119">
    <property type="entry name" value="LysR_subst-bd"/>
</dbReference>
<evidence type="ECO:0000313" key="7">
    <source>
        <dbReference type="Proteomes" id="UP000831327"/>
    </source>
</evidence>
<evidence type="ECO:0000313" key="6">
    <source>
        <dbReference type="EMBL" id="BDG73259.1"/>
    </source>
</evidence>
<dbReference type="InterPro" id="IPR000847">
    <property type="entry name" value="LysR_HTH_N"/>
</dbReference>
<evidence type="ECO:0000256" key="2">
    <source>
        <dbReference type="ARBA" id="ARBA00023015"/>
    </source>
</evidence>